<evidence type="ECO:0000259" key="1">
    <source>
        <dbReference type="Pfam" id="PF06527"/>
    </source>
</evidence>
<dbReference type="Pfam" id="PF15978">
    <property type="entry name" value="TnsD"/>
    <property type="match status" value="1"/>
</dbReference>
<dbReference type="Pfam" id="PF06527">
    <property type="entry name" value="TniQ"/>
    <property type="match status" value="1"/>
</dbReference>
<dbReference type="InterPro" id="IPR032750">
    <property type="entry name" value="TnsD_C"/>
</dbReference>
<protein>
    <submittedName>
        <fullName evidence="3">Uncharacterized protein</fullName>
    </submittedName>
</protein>
<evidence type="ECO:0000259" key="2">
    <source>
        <dbReference type="Pfam" id="PF15978"/>
    </source>
</evidence>
<dbReference type="EMBL" id="CP011801">
    <property type="protein sequence ID" value="ALA60654.1"/>
    <property type="molecule type" value="Genomic_DNA"/>
</dbReference>
<proteinExistence type="predicted"/>
<name>A0A0K2GIG4_NITMO</name>
<evidence type="ECO:0000313" key="4">
    <source>
        <dbReference type="Proteomes" id="UP000069205"/>
    </source>
</evidence>
<feature type="domain" description="TniQ" evidence="1">
    <location>
        <begin position="7"/>
        <end position="157"/>
    </location>
</feature>
<reference evidence="3 4" key="1">
    <citation type="journal article" date="2015" name="Proc. Natl. Acad. Sci. U.S.A.">
        <title>Expanded metabolic versatility of ubiquitous nitrite-oxidizing bacteria from the genus Nitrospira.</title>
        <authorList>
            <person name="Koch H."/>
            <person name="Lucker S."/>
            <person name="Albertsen M."/>
            <person name="Kitzinger K."/>
            <person name="Herbold C."/>
            <person name="Spieck E."/>
            <person name="Nielsen P.H."/>
            <person name="Wagner M."/>
            <person name="Daims H."/>
        </authorList>
    </citation>
    <scope>NUCLEOTIDE SEQUENCE [LARGE SCALE GENOMIC DNA]</scope>
    <source>
        <strain evidence="3 4">NSP M-1</strain>
    </source>
</reference>
<dbReference type="KEGG" id="nmv:NITMOv2_4277"/>
<accession>A0A0K2GIG4</accession>
<dbReference type="STRING" id="42253.NITMOv2_4277"/>
<evidence type="ECO:0000313" key="3">
    <source>
        <dbReference type="EMBL" id="ALA60654.1"/>
    </source>
</evidence>
<dbReference type="RefSeq" id="WP_145976444.1">
    <property type="nucleotide sequence ID" value="NZ_CP011801.1"/>
</dbReference>
<keyword evidence="4" id="KW-1185">Reference proteome</keyword>
<dbReference type="PATRIC" id="fig|42253.5.peg.4220"/>
<feature type="domain" description="Transposon Tn7 transposition protein TnsD C-terminal" evidence="2">
    <location>
        <begin position="204"/>
        <end position="370"/>
    </location>
</feature>
<sequence length="688" mass="78973">MLEGFNRPYPGECWYSTMARFADRMRYSKRILKEKAGHRSQMLRLDFPEGLEWFVNQIPSTESLNTSRIIQHYTAYPAFAPFLESSLKARLLAHMRSDSCAGRLVLQNQYLFRSPRQRFRYCLACVQEDRAKYGEAYWHREHQLSGVAVCARHAVFLEAHSDLTWPHPWRDDWIIAERIVRPKAIRRVDWKDSDQKLCFDVAHDMDWVWNYNGPCLGSEDLSERYYWLAAEQRLMTYVQTSMSARCQYELRLFLKKYMEALAENEGAADGLTPFTCYIRSGVVSKHPVYHVLLARFLGQSIESIFNVKEVPKVFGDGPWPCWNKRASHYGKPVVMDCTVVQASANDPPIGTFSCSCGLVYSRAGPDRLLEHAFHQSYIIRREGRDDSTAAGNPDGPLTSNFEMTSLVDHRHICGLGYPSRISVDQRNGTNSLWTPIIETYVLKNRREWLCGTDRGSQTDWRKTCQSVAQAFFALLSDDPDWLSEHVPKYPYPASIQSVWDLLGSRDEVLASAIHAAGRRLRMDPAFRGAINQKSIAHAIYVDECALASLSRHSQAQVELDRTVETASQFARRCIWHALCQFKFARHVPSELEVLRASGLPLSAGESPAVKGVLDFVLHRVCPMSVWSSRGTRNAPRFNKCDRCKDMGVLDDERFDGRYSLEPYLDAYREKDYLSYQEQGDDILHAMMV</sequence>
<gene>
    <name evidence="3" type="ORF">NITMOv2_4277</name>
</gene>
<dbReference type="Proteomes" id="UP000069205">
    <property type="component" value="Chromosome"/>
</dbReference>
<organism evidence="3 4">
    <name type="scientific">Nitrospira moscoviensis</name>
    <dbReference type="NCBI Taxonomy" id="42253"/>
    <lineage>
        <taxon>Bacteria</taxon>
        <taxon>Pseudomonadati</taxon>
        <taxon>Nitrospirota</taxon>
        <taxon>Nitrospiria</taxon>
        <taxon>Nitrospirales</taxon>
        <taxon>Nitrospiraceae</taxon>
        <taxon>Nitrospira</taxon>
    </lineage>
</organism>
<dbReference type="OrthoDB" id="470139at2"/>
<dbReference type="InterPro" id="IPR009492">
    <property type="entry name" value="TniQ"/>
</dbReference>
<dbReference type="AlphaFoldDB" id="A0A0K2GIG4"/>